<dbReference type="InterPro" id="IPR013094">
    <property type="entry name" value="AB_hydrolase_3"/>
</dbReference>
<proteinExistence type="predicted"/>
<evidence type="ECO:0000256" key="1">
    <source>
        <dbReference type="ARBA" id="ARBA00022801"/>
    </source>
</evidence>
<evidence type="ECO:0000313" key="4">
    <source>
        <dbReference type="Proteomes" id="UP000789706"/>
    </source>
</evidence>
<keyword evidence="1" id="KW-0378">Hydrolase</keyword>
<dbReference type="PANTHER" id="PTHR48081">
    <property type="entry name" value="AB HYDROLASE SUPERFAMILY PROTEIN C4A8.06C"/>
    <property type="match status" value="1"/>
</dbReference>
<dbReference type="InterPro" id="IPR029058">
    <property type="entry name" value="AB_hydrolase_fold"/>
</dbReference>
<accession>A0A9N8VEX8</accession>
<dbReference type="OrthoDB" id="408631at2759"/>
<dbReference type="Gene3D" id="3.40.50.1820">
    <property type="entry name" value="alpha/beta hydrolase"/>
    <property type="match status" value="1"/>
</dbReference>
<dbReference type="SUPFAM" id="SSF53474">
    <property type="entry name" value="alpha/beta-Hydrolases"/>
    <property type="match status" value="1"/>
</dbReference>
<dbReference type="Proteomes" id="UP000789706">
    <property type="component" value="Unassembled WGS sequence"/>
</dbReference>
<comment type="caution">
    <text evidence="3">The sequence shown here is derived from an EMBL/GenBank/DDBJ whole genome shotgun (WGS) entry which is preliminary data.</text>
</comment>
<feature type="domain" description="Alpha/beta hydrolase fold-3" evidence="2">
    <location>
        <begin position="250"/>
        <end position="307"/>
    </location>
</feature>
<reference evidence="3" key="1">
    <citation type="submission" date="2021-06" db="EMBL/GenBank/DDBJ databases">
        <authorList>
            <person name="Kallberg Y."/>
            <person name="Tangrot J."/>
            <person name="Rosling A."/>
        </authorList>
    </citation>
    <scope>NUCLEOTIDE SEQUENCE</scope>
    <source>
        <strain evidence="3">AZ414A</strain>
    </source>
</reference>
<keyword evidence="4" id="KW-1185">Reference proteome</keyword>
<dbReference type="Pfam" id="PF07859">
    <property type="entry name" value="Abhydrolase_3"/>
    <property type="match status" value="2"/>
</dbReference>
<dbReference type="AlphaFoldDB" id="A0A9N8VEX8"/>
<evidence type="ECO:0000313" key="3">
    <source>
        <dbReference type="EMBL" id="CAG8447607.1"/>
    </source>
</evidence>
<gene>
    <name evidence="3" type="ORF">DEBURN_LOCUS1902</name>
</gene>
<protein>
    <submittedName>
        <fullName evidence="3">8561_t:CDS:1</fullName>
    </submittedName>
</protein>
<dbReference type="InterPro" id="IPR050300">
    <property type="entry name" value="GDXG_lipolytic_enzyme"/>
</dbReference>
<sequence>MNTLFAVSYCAVLLCESDIRYRIPFAFLLFISNKFIKQKRIQPDLRQRFAATIIKTICDTLPLWLIRTLFYLSGVFEQIMNGLFMGEKRRQWCSPVKGNGWKGYFIGENAKKEEIGQNADLVIIYSHGGGFTIGGALVSLVVFVDWIKTWKGSHGAKTHIVSLEYGLAPKHPFPAARDSLLACYDTLVNEKGISPSKIAFAGDSAGGNSSITAALELLLNPSKYSVPPPSCLLLISPLVSVNTNLLPSCPLISPLFERRLEGLPRTWVCVGDYDVLQSDITSFVEKARSQHVQIDFVVEESNMHNYAITYPLSRNHGAQKAAKHMSRFLFGDSPIKKAIK</sequence>
<dbReference type="GO" id="GO:0016787">
    <property type="term" value="F:hydrolase activity"/>
    <property type="evidence" value="ECO:0007669"/>
    <property type="project" value="UniProtKB-KW"/>
</dbReference>
<evidence type="ECO:0000259" key="2">
    <source>
        <dbReference type="Pfam" id="PF07859"/>
    </source>
</evidence>
<feature type="domain" description="Alpha/beta hydrolase fold-3" evidence="2">
    <location>
        <begin position="123"/>
        <end position="241"/>
    </location>
</feature>
<organism evidence="3 4">
    <name type="scientific">Diversispora eburnea</name>
    <dbReference type="NCBI Taxonomy" id="1213867"/>
    <lineage>
        <taxon>Eukaryota</taxon>
        <taxon>Fungi</taxon>
        <taxon>Fungi incertae sedis</taxon>
        <taxon>Mucoromycota</taxon>
        <taxon>Glomeromycotina</taxon>
        <taxon>Glomeromycetes</taxon>
        <taxon>Diversisporales</taxon>
        <taxon>Diversisporaceae</taxon>
        <taxon>Diversispora</taxon>
    </lineage>
</organism>
<name>A0A9N8VEX8_9GLOM</name>
<dbReference type="PANTHER" id="PTHR48081:SF8">
    <property type="entry name" value="ALPHA_BETA HYDROLASE FOLD-3 DOMAIN-CONTAINING PROTEIN-RELATED"/>
    <property type="match status" value="1"/>
</dbReference>
<dbReference type="EMBL" id="CAJVPK010000095">
    <property type="protein sequence ID" value="CAG8447607.1"/>
    <property type="molecule type" value="Genomic_DNA"/>
</dbReference>